<protein>
    <submittedName>
        <fullName evidence="1">Uncharacterized protein</fullName>
    </submittedName>
</protein>
<reference evidence="2" key="1">
    <citation type="journal article" date="2019" name="Int. J. Syst. Evol. Microbiol.">
        <title>The Global Catalogue of Microorganisms (GCM) 10K type strain sequencing project: providing services to taxonomists for standard genome sequencing and annotation.</title>
        <authorList>
            <consortium name="The Broad Institute Genomics Platform"/>
            <consortium name="The Broad Institute Genome Sequencing Center for Infectious Disease"/>
            <person name="Wu L."/>
            <person name="Ma J."/>
        </authorList>
    </citation>
    <scope>NUCLEOTIDE SEQUENCE [LARGE SCALE GENOMIC DNA]</scope>
    <source>
        <strain evidence="2">CGMCC 4.7020</strain>
    </source>
</reference>
<comment type="caution">
    <text evidence="1">The sequence shown here is derived from an EMBL/GenBank/DDBJ whole genome shotgun (WGS) entry which is preliminary data.</text>
</comment>
<dbReference type="EMBL" id="JBHTMM010000032">
    <property type="protein sequence ID" value="MFD1308932.1"/>
    <property type="molecule type" value="Genomic_DNA"/>
</dbReference>
<proteinExistence type="predicted"/>
<dbReference type="Proteomes" id="UP001597058">
    <property type="component" value="Unassembled WGS sequence"/>
</dbReference>
<gene>
    <name evidence="1" type="ORF">ACFQ5X_24140</name>
</gene>
<evidence type="ECO:0000313" key="1">
    <source>
        <dbReference type="EMBL" id="MFD1308932.1"/>
    </source>
</evidence>
<keyword evidence="2" id="KW-1185">Reference proteome</keyword>
<evidence type="ECO:0000313" key="2">
    <source>
        <dbReference type="Proteomes" id="UP001597058"/>
    </source>
</evidence>
<accession>A0ABW3XHW2</accession>
<organism evidence="1 2">
    <name type="scientific">Streptomyces kaempferi</name>
    <dbReference type="NCBI Taxonomy" id="333725"/>
    <lineage>
        <taxon>Bacteria</taxon>
        <taxon>Bacillati</taxon>
        <taxon>Actinomycetota</taxon>
        <taxon>Actinomycetes</taxon>
        <taxon>Kitasatosporales</taxon>
        <taxon>Streptomycetaceae</taxon>
        <taxon>Streptomyces</taxon>
    </lineage>
</organism>
<dbReference type="RefSeq" id="WP_329526529.1">
    <property type="nucleotide sequence ID" value="NZ_JBHSKH010000044.1"/>
</dbReference>
<sequence>MSELVSPPGGKPAEELNWSATGGLFDDVVAFVLRHVRDESE</sequence>
<name>A0ABW3XHW2_9ACTN</name>